<feature type="region of interest" description="Disordered" evidence="1">
    <location>
        <begin position="160"/>
        <end position="211"/>
    </location>
</feature>
<reference evidence="2" key="1">
    <citation type="submission" date="2020-05" db="EMBL/GenBank/DDBJ databases">
        <title>Mycena genomes resolve the evolution of fungal bioluminescence.</title>
        <authorList>
            <person name="Tsai I.J."/>
        </authorList>
    </citation>
    <scope>NUCLEOTIDE SEQUENCE</scope>
    <source>
        <strain evidence="2">160909Yilan</strain>
    </source>
</reference>
<organism evidence="2 3">
    <name type="scientific">Mycena sanguinolenta</name>
    <dbReference type="NCBI Taxonomy" id="230812"/>
    <lineage>
        <taxon>Eukaryota</taxon>
        <taxon>Fungi</taxon>
        <taxon>Dikarya</taxon>
        <taxon>Basidiomycota</taxon>
        <taxon>Agaricomycotina</taxon>
        <taxon>Agaricomycetes</taxon>
        <taxon>Agaricomycetidae</taxon>
        <taxon>Agaricales</taxon>
        <taxon>Marasmiineae</taxon>
        <taxon>Mycenaceae</taxon>
        <taxon>Mycena</taxon>
    </lineage>
</organism>
<evidence type="ECO:0000313" key="2">
    <source>
        <dbReference type="EMBL" id="KAF7363708.1"/>
    </source>
</evidence>
<accession>A0A8H6YM61</accession>
<dbReference type="AlphaFoldDB" id="A0A8H6YM61"/>
<comment type="caution">
    <text evidence="2">The sequence shown here is derived from an EMBL/GenBank/DDBJ whole genome shotgun (WGS) entry which is preliminary data.</text>
</comment>
<gene>
    <name evidence="2" type="ORF">MSAN_01028600</name>
</gene>
<name>A0A8H6YM61_9AGAR</name>
<sequence length="211" mass="24075">MPADSPFFGLFKQNRGPTPDERKTIQELLAEKRDHLSHLNSQVPKRRPGKKHKVSGELRVELTYTRRWLDFHRALVSPWRPLPVEIMSEIFILTLESKGDAAEDERWADDRAGTLLLCNICSTWRAIALRTTVLWNTLSLAVFTLRRYPEWISTWLARSRSSPGVPPAALGLPRSPKRHKFSGVGIQHPSSPYRDTSARRPLGIRQPPNNG</sequence>
<evidence type="ECO:0008006" key="4">
    <source>
        <dbReference type="Google" id="ProtNLM"/>
    </source>
</evidence>
<evidence type="ECO:0000256" key="1">
    <source>
        <dbReference type="SAM" id="MobiDB-lite"/>
    </source>
</evidence>
<keyword evidence="3" id="KW-1185">Reference proteome</keyword>
<dbReference type="OrthoDB" id="3052938at2759"/>
<dbReference type="EMBL" id="JACAZH010000007">
    <property type="protein sequence ID" value="KAF7363708.1"/>
    <property type="molecule type" value="Genomic_DNA"/>
</dbReference>
<dbReference type="Proteomes" id="UP000623467">
    <property type="component" value="Unassembled WGS sequence"/>
</dbReference>
<protein>
    <recommendedName>
        <fullName evidence="4">F-box domain-containing protein</fullName>
    </recommendedName>
</protein>
<evidence type="ECO:0000313" key="3">
    <source>
        <dbReference type="Proteomes" id="UP000623467"/>
    </source>
</evidence>
<proteinExistence type="predicted"/>